<evidence type="ECO:0000256" key="1">
    <source>
        <dbReference type="SAM" id="MobiDB-lite"/>
    </source>
</evidence>
<reference evidence="2 3" key="1">
    <citation type="submission" date="2021-12" db="EMBL/GenBank/DDBJ databases">
        <title>Discovery of the Pendulisporaceae a myxobacterial family with distinct sporulation behavior and unique specialized metabolism.</title>
        <authorList>
            <person name="Garcia R."/>
            <person name="Popoff A."/>
            <person name="Bader C.D."/>
            <person name="Loehr J."/>
            <person name="Walesch S."/>
            <person name="Walt C."/>
            <person name="Boldt J."/>
            <person name="Bunk B."/>
            <person name="Haeckl F.J.F.P.J."/>
            <person name="Gunesch A.P."/>
            <person name="Birkelbach J."/>
            <person name="Nuebel U."/>
            <person name="Pietschmann T."/>
            <person name="Bach T."/>
            <person name="Mueller R."/>
        </authorList>
    </citation>
    <scope>NUCLEOTIDE SEQUENCE [LARGE SCALE GENOMIC DNA]</scope>
    <source>
        <strain evidence="2 3">MSr11954</strain>
    </source>
</reference>
<dbReference type="Proteomes" id="UP001370348">
    <property type="component" value="Chromosome"/>
</dbReference>
<organism evidence="2 3">
    <name type="scientific">Pendulispora albinea</name>
    <dbReference type="NCBI Taxonomy" id="2741071"/>
    <lineage>
        <taxon>Bacteria</taxon>
        <taxon>Pseudomonadati</taxon>
        <taxon>Myxococcota</taxon>
        <taxon>Myxococcia</taxon>
        <taxon>Myxococcales</taxon>
        <taxon>Sorangiineae</taxon>
        <taxon>Pendulisporaceae</taxon>
        <taxon>Pendulispora</taxon>
    </lineage>
</organism>
<dbReference type="RefSeq" id="WP_394828284.1">
    <property type="nucleotide sequence ID" value="NZ_CP089984.1"/>
</dbReference>
<sequence length="323" mass="34660">MNDVWRRAAAWIIAGGAVVACSNGANDGGVGREGSSLAAAGLAASPAAAASRAPVAPPALMASPATVASRAGAAHPAETDPDAAGDESAGADAPQSADRAAENAEVWCRARKNPNPVLFRKCAHPYGTSMVTWSERVSQWIYRQPKDRNPILDQTGKDCAVDQHGPVWFIPPIENEAPVFRGARACTIPHGKAVLLDIGAFVNPFPRPDPNYRPAPGQDLFDYLVARAKRVMDTVDLLQVSLDDKPLEDVLGYRFVSETYFHLTGDTSLLGFDPRITGWGQPAVSDGFFMMFKPLKPGRHTLWVHGTNTGGDDKTYTYHLTIE</sequence>
<keyword evidence="3" id="KW-1185">Reference proteome</keyword>
<gene>
    <name evidence="2" type="ORF">LZC94_15610</name>
</gene>
<dbReference type="EMBL" id="CP089984">
    <property type="protein sequence ID" value="WXB18652.1"/>
    <property type="molecule type" value="Genomic_DNA"/>
</dbReference>
<protein>
    <submittedName>
        <fullName evidence="2">Uncharacterized protein</fullName>
    </submittedName>
</protein>
<name>A0ABZ2M817_9BACT</name>
<accession>A0ABZ2M817</accession>
<evidence type="ECO:0000313" key="2">
    <source>
        <dbReference type="EMBL" id="WXB18652.1"/>
    </source>
</evidence>
<feature type="region of interest" description="Disordered" evidence="1">
    <location>
        <begin position="70"/>
        <end position="98"/>
    </location>
</feature>
<proteinExistence type="predicted"/>
<evidence type="ECO:0000313" key="3">
    <source>
        <dbReference type="Proteomes" id="UP001370348"/>
    </source>
</evidence>
<dbReference type="PROSITE" id="PS51257">
    <property type="entry name" value="PROKAR_LIPOPROTEIN"/>
    <property type="match status" value="1"/>
</dbReference>